<feature type="transmembrane region" description="Helical" evidence="1">
    <location>
        <begin position="6"/>
        <end position="24"/>
    </location>
</feature>
<sequence length="98" mass="11570">MPGWFRGLIFSVFFIFLIFFLKIICPLSVGCLSDPFFVPIFYPLVLIKFIFGVSSAEVLGRWEPIFILFFWALVGIILGYIYDIYKNKRNRKIENFNL</sequence>
<evidence type="ECO:0000313" key="3">
    <source>
        <dbReference type="Proteomes" id="UP000229834"/>
    </source>
</evidence>
<keyword evidence="1" id="KW-1133">Transmembrane helix</keyword>
<keyword evidence="1" id="KW-0472">Membrane</keyword>
<reference evidence="2 3" key="1">
    <citation type="submission" date="2017-09" db="EMBL/GenBank/DDBJ databases">
        <title>Depth-based differentiation of microbial function through sediment-hosted aquifers and enrichment of novel symbionts in the deep terrestrial subsurface.</title>
        <authorList>
            <person name="Probst A.J."/>
            <person name="Ladd B."/>
            <person name="Jarett J.K."/>
            <person name="Geller-Mcgrath D.E."/>
            <person name="Sieber C.M."/>
            <person name="Emerson J.B."/>
            <person name="Anantharaman K."/>
            <person name="Thomas B.C."/>
            <person name="Malmstrom R."/>
            <person name="Stieglmeier M."/>
            <person name="Klingl A."/>
            <person name="Woyke T."/>
            <person name="Ryan C.M."/>
            <person name="Banfield J.F."/>
        </authorList>
    </citation>
    <scope>NUCLEOTIDE SEQUENCE [LARGE SCALE GENOMIC DNA]</scope>
    <source>
        <strain evidence="2">CG11_big_fil_rev_8_21_14_0_20_40_24</strain>
    </source>
</reference>
<evidence type="ECO:0000256" key="1">
    <source>
        <dbReference type="SAM" id="Phobius"/>
    </source>
</evidence>
<comment type="caution">
    <text evidence="2">The sequence shown here is derived from an EMBL/GenBank/DDBJ whole genome shotgun (WGS) entry which is preliminary data.</text>
</comment>
<proteinExistence type="predicted"/>
<organism evidence="2 3">
    <name type="scientific">Candidatus Zambryskibacteria bacterium CG11_big_fil_rev_8_21_14_0_20_40_24</name>
    <dbReference type="NCBI Taxonomy" id="1975116"/>
    <lineage>
        <taxon>Bacteria</taxon>
        <taxon>Candidatus Zambryskiibacteriota</taxon>
    </lineage>
</organism>
<name>A0A2H0K7E3_9BACT</name>
<feature type="transmembrane region" description="Helical" evidence="1">
    <location>
        <begin position="65"/>
        <end position="85"/>
    </location>
</feature>
<accession>A0A2H0K7E3</accession>
<dbReference type="Proteomes" id="UP000229834">
    <property type="component" value="Unassembled WGS sequence"/>
</dbReference>
<dbReference type="AlphaFoldDB" id="A0A2H0K7E3"/>
<dbReference type="EMBL" id="PCVC01000006">
    <property type="protein sequence ID" value="PIQ67165.1"/>
    <property type="molecule type" value="Genomic_DNA"/>
</dbReference>
<keyword evidence="1" id="KW-0812">Transmembrane</keyword>
<protein>
    <submittedName>
        <fullName evidence="2">Uncharacterized protein</fullName>
    </submittedName>
</protein>
<evidence type="ECO:0000313" key="2">
    <source>
        <dbReference type="EMBL" id="PIQ67165.1"/>
    </source>
</evidence>
<feature type="transmembrane region" description="Helical" evidence="1">
    <location>
        <begin position="36"/>
        <end position="53"/>
    </location>
</feature>
<gene>
    <name evidence="2" type="ORF">COV95_00180</name>
</gene>